<feature type="transmembrane region" description="Helical" evidence="2">
    <location>
        <begin position="294"/>
        <end position="318"/>
    </location>
</feature>
<dbReference type="EMBL" id="CP011853">
    <property type="protein sequence ID" value="ALG84411.1"/>
    <property type="molecule type" value="Genomic_DNA"/>
</dbReference>
<dbReference type="SUPFAM" id="SSF50494">
    <property type="entry name" value="Trypsin-like serine proteases"/>
    <property type="match status" value="1"/>
</dbReference>
<proteinExistence type="predicted"/>
<keyword evidence="2" id="KW-0812">Transmembrane</keyword>
<dbReference type="PATRIC" id="fig|1136941.3.peg.1582"/>
<sequence>MGLVVAIAPPASAELSRDDLRATLAESMVQIRTVLTGQVLMEFEPEHIWSEPIALEYIYAGLVVDDRGTIVTGSGVLNPTAETVLKYFRERALDIVAKRLAFPADRTAYLKGMANATGWKIAESSSSPDSPPKVTNQIRAVGDASSPIPTQQATIVSAPPANTKAVLGLLRATGDVGSLSPLTIAEATPDVGAEVSFGSLSERSFTGPAMRVTLIDATVTSIDKTQPESPRVLFNANGTNSGWGGPVVDENGVVHGILIGTEPSAATTPAELREFLKANGIDPAAATTADDSSLWLWLGPLLGVLGLLIIGGIAFVVVRRSRRKSPAPFQAEPFPGAPMYPGAPQQQYPNPQSPNQQPYQSNPNQAAPFAPRPVGSATPPQPGGPQSAAFDQTQIAPTPHYPQHSQS</sequence>
<keyword evidence="4" id="KW-1185">Reference proteome</keyword>
<organism evidence="3 4">
    <name type="scientific">Gordonia phthalatica</name>
    <dbReference type="NCBI Taxonomy" id="1136941"/>
    <lineage>
        <taxon>Bacteria</taxon>
        <taxon>Bacillati</taxon>
        <taxon>Actinomycetota</taxon>
        <taxon>Actinomycetes</taxon>
        <taxon>Mycobacteriales</taxon>
        <taxon>Gordoniaceae</taxon>
        <taxon>Gordonia</taxon>
    </lineage>
</organism>
<evidence type="ECO:0008006" key="5">
    <source>
        <dbReference type="Google" id="ProtNLM"/>
    </source>
</evidence>
<feature type="region of interest" description="Disordered" evidence="1">
    <location>
        <begin position="325"/>
        <end position="407"/>
    </location>
</feature>
<reference evidence="4" key="1">
    <citation type="submission" date="2015-06" db="EMBL/GenBank/DDBJ databases">
        <title>Complete genome sequence and metabolic analysis of phthalate degradation pathway in Gordonia sp. QH-11.</title>
        <authorList>
            <person name="Jin D."/>
            <person name="Kong X."/>
            <person name="Bai Z."/>
        </authorList>
    </citation>
    <scope>NUCLEOTIDE SEQUENCE [LARGE SCALE GENOMIC DNA]</scope>
    <source>
        <strain evidence="4">QH-11</strain>
    </source>
</reference>
<dbReference type="Proteomes" id="UP000063789">
    <property type="component" value="Chromosome"/>
</dbReference>
<keyword evidence="2" id="KW-1133">Transmembrane helix</keyword>
<evidence type="ECO:0000256" key="2">
    <source>
        <dbReference type="SAM" id="Phobius"/>
    </source>
</evidence>
<feature type="compositionally biased region" description="Low complexity" evidence="1">
    <location>
        <begin position="344"/>
        <end position="368"/>
    </location>
</feature>
<dbReference type="KEGG" id="goq:ACH46_07750"/>
<gene>
    <name evidence="3" type="ORF">ACH46_07750</name>
</gene>
<evidence type="ECO:0000313" key="4">
    <source>
        <dbReference type="Proteomes" id="UP000063789"/>
    </source>
</evidence>
<dbReference type="InterPro" id="IPR009003">
    <property type="entry name" value="Peptidase_S1_PA"/>
</dbReference>
<evidence type="ECO:0000256" key="1">
    <source>
        <dbReference type="SAM" id="MobiDB-lite"/>
    </source>
</evidence>
<accession>A0A0N9NGD4</accession>
<name>A0A0N9NGD4_9ACTN</name>
<evidence type="ECO:0000313" key="3">
    <source>
        <dbReference type="EMBL" id="ALG84411.1"/>
    </source>
</evidence>
<dbReference type="STRING" id="1136941.ACH46_07750"/>
<keyword evidence="2" id="KW-0472">Membrane</keyword>
<dbReference type="AlphaFoldDB" id="A0A0N9NGD4"/>
<reference evidence="3 4" key="2">
    <citation type="journal article" date="2017" name="Int. J. Syst. Evol. Microbiol.">
        <title>Gordonia phthalatica sp. nov., a di-n-butyl phthalate-degrading bacterium isolated from activated sludge.</title>
        <authorList>
            <person name="Jin D."/>
            <person name="Kong X."/>
            <person name="Jia M."/>
            <person name="Yu X."/>
            <person name="Wang X."/>
            <person name="Zhuang X."/>
            <person name="Deng Y."/>
            <person name="Bai Z."/>
        </authorList>
    </citation>
    <scope>NUCLEOTIDE SEQUENCE [LARGE SCALE GENOMIC DNA]</scope>
    <source>
        <strain evidence="3 4">QH-11</strain>
    </source>
</reference>
<protein>
    <recommendedName>
        <fullName evidence="5">Peptidase S1</fullName>
    </recommendedName>
</protein>